<dbReference type="PATRIC" id="fig|1352936.5.peg.8138"/>
<dbReference type="EMBL" id="AWQX01000346">
    <property type="protein sequence ID" value="EST20622.1"/>
    <property type="molecule type" value="Genomic_DNA"/>
</dbReference>
<feature type="region of interest" description="Disordered" evidence="1">
    <location>
        <begin position="47"/>
        <end position="68"/>
    </location>
</feature>
<gene>
    <name evidence="2" type="ORF">M878_39305</name>
</gene>
<feature type="compositionally biased region" description="Basic and acidic residues" evidence="1">
    <location>
        <begin position="56"/>
        <end position="68"/>
    </location>
</feature>
<comment type="caution">
    <text evidence="2">The sequence shown here is derived from an EMBL/GenBank/DDBJ whole genome shotgun (WGS) entry which is preliminary data.</text>
</comment>
<accession>V6JL41</accession>
<sequence>MSGSPKYSSVRVGAMYAQREAAERRRRAEERRARERGRAVERIELARKAATPGFRKRPEEQFAARRGR</sequence>
<dbReference type="STRING" id="1352936.M878_39305"/>
<evidence type="ECO:0000256" key="1">
    <source>
        <dbReference type="SAM" id="MobiDB-lite"/>
    </source>
</evidence>
<evidence type="ECO:0000313" key="2">
    <source>
        <dbReference type="EMBL" id="EST20622.1"/>
    </source>
</evidence>
<protein>
    <submittedName>
        <fullName evidence="2">Uncharacterized protein</fullName>
    </submittedName>
</protein>
<keyword evidence="3" id="KW-1185">Reference proteome</keyword>
<proteinExistence type="predicted"/>
<reference evidence="2 3" key="1">
    <citation type="journal article" date="2014" name="Genome Announc.">
        <title>Draft Genome Sequence of Streptomyces roseochromogenes subsp. oscitans DS 12.976, Producer of the Aminocoumarin Antibiotic Clorobiocin.</title>
        <authorList>
            <person name="Ruckert C."/>
            <person name="Kalinowski J."/>
            <person name="Heide L."/>
            <person name="Apel A.K."/>
        </authorList>
    </citation>
    <scope>NUCLEOTIDE SEQUENCE [LARGE SCALE GENOMIC DNA]</scope>
    <source>
        <strain evidence="2 3">DS 12.976</strain>
    </source>
</reference>
<dbReference type="HOGENOM" id="CLU_2792351_0_0_11"/>
<organism evidence="2 3">
    <name type="scientific">Streptomyces roseochromogenus subsp. oscitans DS 12.976</name>
    <dbReference type="NCBI Taxonomy" id="1352936"/>
    <lineage>
        <taxon>Bacteria</taxon>
        <taxon>Bacillati</taxon>
        <taxon>Actinomycetota</taxon>
        <taxon>Actinomycetes</taxon>
        <taxon>Kitasatosporales</taxon>
        <taxon>Streptomycetaceae</taxon>
        <taxon>Streptomyces</taxon>
    </lineage>
</organism>
<evidence type="ECO:0000313" key="3">
    <source>
        <dbReference type="Proteomes" id="UP000017984"/>
    </source>
</evidence>
<name>V6JL41_STRRC</name>
<dbReference type="Proteomes" id="UP000017984">
    <property type="component" value="Chromosome"/>
</dbReference>
<dbReference type="AlphaFoldDB" id="V6JL41"/>